<proteinExistence type="predicted"/>
<dbReference type="AlphaFoldDB" id="A0A8K0L8K7"/>
<dbReference type="InterPro" id="IPR012337">
    <property type="entry name" value="RNaseH-like_sf"/>
</dbReference>
<feature type="compositionally biased region" description="Basic and acidic residues" evidence="1">
    <location>
        <begin position="602"/>
        <end position="619"/>
    </location>
</feature>
<name>A0A8K0L8K7_9PEZI</name>
<feature type="region of interest" description="Disordered" evidence="1">
    <location>
        <begin position="599"/>
        <end position="636"/>
    </location>
</feature>
<feature type="domain" description="Gfd2/YDR514C-like C-terminal" evidence="2">
    <location>
        <begin position="234"/>
        <end position="341"/>
    </location>
</feature>
<organism evidence="3 4">
    <name type="scientific">Elsinoe batatas</name>
    <dbReference type="NCBI Taxonomy" id="2601811"/>
    <lineage>
        <taxon>Eukaryota</taxon>
        <taxon>Fungi</taxon>
        <taxon>Dikarya</taxon>
        <taxon>Ascomycota</taxon>
        <taxon>Pezizomycotina</taxon>
        <taxon>Dothideomycetes</taxon>
        <taxon>Dothideomycetidae</taxon>
        <taxon>Myriangiales</taxon>
        <taxon>Elsinoaceae</taxon>
        <taxon>Elsinoe</taxon>
    </lineage>
</organism>
<dbReference type="InterPro" id="IPR036397">
    <property type="entry name" value="RNaseH_sf"/>
</dbReference>
<evidence type="ECO:0000313" key="4">
    <source>
        <dbReference type="Proteomes" id="UP000809789"/>
    </source>
</evidence>
<evidence type="ECO:0000259" key="2">
    <source>
        <dbReference type="Pfam" id="PF21762"/>
    </source>
</evidence>
<dbReference type="PANTHER" id="PTHR28083">
    <property type="entry name" value="GOOD FOR FULL DBP5 ACTIVITY PROTEIN 2"/>
    <property type="match status" value="1"/>
</dbReference>
<sequence>MSQNSAPKLPEKQGHHRYVSFDIMKQLPTLVWKIKDFKKPDGVFNTFFGSDKFYSKCPWRFYYFWCDEINPDAPLILLHETDAREFINRIKKRFPKDERIIVPNPEEWPGVVADFKYFPGVGPSILDGEVRSRVDFDLLRDRATPSKLDSRTSSQPELMKLLQETIEKTTVCAAKNKKEKQAQMQAVLKKSNTEALLRMQAALGLEPHVPSETSNKEAFDSAMSAPFPFHESTVIISVDVEAHERMKNIITEIGISTLDTNDLRGVPPGPLGTNWREKIRARHFRTSEYRYHVNTEFINGCPDNFRNGISEFVPSSDVARMVGTCFRPPFSGRTENAPEKLTVFRGPKDAEVRWVNPNTRQEIKHNPVAPEWFPGGEPKRNIILLGHDTDNDIAYLRQVGYDIRNLTNIVHIADTCTLYSALTGNRNKTRLGKILVELDIEPWHLHNAGNDAWYTLAIAIGLAVGDKEGRQFGDQNSTQTDAAVATSSAAPAIDTPTAVPTHAPQPAPVAVEEEDLMTFDDPPDYFRDDAPNLQAIAAAAAIEKMDPPEAATVPPARISDEDSVGYTAAQAVLDKDDTQNYDRLKENGGMLAYMASRLSVNDSKEDEQRGHAKHGEVAKKGSGGSEDELYHIVNRR</sequence>
<protein>
    <recommendedName>
        <fullName evidence="2">Gfd2/YDR514C-like C-terminal domain-containing protein</fullName>
    </recommendedName>
</protein>
<comment type="caution">
    <text evidence="3">The sequence shown here is derived from an EMBL/GenBank/DDBJ whole genome shotgun (WGS) entry which is preliminary data.</text>
</comment>
<reference evidence="3" key="1">
    <citation type="submission" date="2021-07" db="EMBL/GenBank/DDBJ databases">
        <title>Elsinoe batatas strain:CRI-CJ2 Genome sequencing and assembly.</title>
        <authorList>
            <person name="Huang L."/>
        </authorList>
    </citation>
    <scope>NUCLEOTIDE SEQUENCE</scope>
    <source>
        <strain evidence="3">CRI-CJ2</strain>
    </source>
</reference>
<dbReference type="SUPFAM" id="SSF53098">
    <property type="entry name" value="Ribonuclease H-like"/>
    <property type="match status" value="1"/>
</dbReference>
<gene>
    <name evidence="3" type="ORF">KVT40_000317</name>
</gene>
<accession>A0A8K0L8K7</accession>
<dbReference type="PANTHER" id="PTHR28083:SF1">
    <property type="entry name" value="GOOD FOR FULL DBP5 ACTIVITY PROTEIN 2"/>
    <property type="match status" value="1"/>
</dbReference>
<dbReference type="GO" id="GO:0003676">
    <property type="term" value="F:nucleic acid binding"/>
    <property type="evidence" value="ECO:0007669"/>
    <property type="project" value="InterPro"/>
</dbReference>
<dbReference type="Pfam" id="PF21762">
    <property type="entry name" value="DEDDh_C"/>
    <property type="match status" value="2"/>
</dbReference>
<keyword evidence="4" id="KW-1185">Reference proteome</keyword>
<dbReference type="EMBL" id="JAESVG020000001">
    <property type="protein sequence ID" value="KAG8631177.1"/>
    <property type="molecule type" value="Genomic_DNA"/>
</dbReference>
<evidence type="ECO:0000313" key="3">
    <source>
        <dbReference type="EMBL" id="KAG8631177.1"/>
    </source>
</evidence>
<dbReference type="Proteomes" id="UP000809789">
    <property type="component" value="Unassembled WGS sequence"/>
</dbReference>
<dbReference type="InterPro" id="IPR048519">
    <property type="entry name" value="Gfd2/YDR514C-like_C"/>
</dbReference>
<evidence type="ECO:0000256" key="1">
    <source>
        <dbReference type="SAM" id="MobiDB-lite"/>
    </source>
</evidence>
<dbReference type="InterPro" id="IPR040151">
    <property type="entry name" value="Gfd2/YDR514C-like"/>
</dbReference>
<dbReference type="OrthoDB" id="5953249at2759"/>
<dbReference type="Gene3D" id="3.30.420.10">
    <property type="entry name" value="Ribonuclease H-like superfamily/Ribonuclease H"/>
    <property type="match status" value="1"/>
</dbReference>
<feature type="domain" description="Gfd2/YDR514C-like C-terminal" evidence="2">
    <location>
        <begin position="374"/>
        <end position="461"/>
    </location>
</feature>
<dbReference type="GO" id="GO:0005634">
    <property type="term" value="C:nucleus"/>
    <property type="evidence" value="ECO:0007669"/>
    <property type="project" value="TreeGrafter"/>
</dbReference>